<sequence length="353" mass="37934">KLYLGARVCLGRAVLPAIKLQFRYNRRYASVCRKVLVATGECPREGFAEQHRGGELVLGQALTGSDSSPVDGIDLNGVTEEQLVAWNIISFLGGGISSWSKEYNANFHTRAVTALSTLPRIVGEAPMQGFAEQIPPMVSTCISSEMTSAGGGVAKTIPEDELEEMIALCIALARRMNALLEMISFRRCAIRARQAIEVFSLRGKRNIIVGDGVSEGLSRGFMITDSYNANFSRSVASMTSLPRVLGEAPVSGFPEQVRRAVAGIVGESSGIGSTSLLADVDESKVEDSLAGLCFSSPMRITFPHAAFAVIPGLTSVMALQTAYRSGVAPRSRSIVDTEERLCRTCVIRYLSVD</sequence>
<dbReference type="Proteomes" id="UP000553632">
    <property type="component" value="Unassembled WGS sequence"/>
</dbReference>
<reference evidence="1 2" key="1">
    <citation type="submission" date="2020-04" db="EMBL/GenBank/DDBJ databases">
        <title>Perkinsus olseni comparative genomics.</title>
        <authorList>
            <person name="Bogema D.R."/>
        </authorList>
    </citation>
    <scope>NUCLEOTIDE SEQUENCE [LARGE SCALE GENOMIC DNA]</scope>
    <source>
        <strain evidence="1 2">ATCC PRA-207</strain>
    </source>
</reference>
<feature type="non-terminal residue" evidence="1">
    <location>
        <position position="1"/>
    </location>
</feature>
<protein>
    <submittedName>
        <fullName evidence="1">Uncharacterized protein</fullName>
    </submittedName>
</protein>
<comment type="caution">
    <text evidence="1">The sequence shown here is derived from an EMBL/GenBank/DDBJ whole genome shotgun (WGS) entry which is preliminary data.</text>
</comment>
<evidence type="ECO:0000313" key="2">
    <source>
        <dbReference type="Proteomes" id="UP000553632"/>
    </source>
</evidence>
<gene>
    <name evidence="1" type="ORF">FOZ63_027049</name>
</gene>
<dbReference type="EMBL" id="JABANO010027456">
    <property type="protein sequence ID" value="KAF4716815.1"/>
    <property type="molecule type" value="Genomic_DNA"/>
</dbReference>
<keyword evidence="2" id="KW-1185">Reference proteome</keyword>
<feature type="non-terminal residue" evidence="1">
    <location>
        <position position="353"/>
    </location>
</feature>
<evidence type="ECO:0000313" key="1">
    <source>
        <dbReference type="EMBL" id="KAF4716815.1"/>
    </source>
</evidence>
<organism evidence="1 2">
    <name type="scientific">Perkinsus olseni</name>
    <name type="common">Perkinsus atlanticus</name>
    <dbReference type="NCBI Taxonomy" id="32597"/>
    <lineage>
        <taxon>Eukaryota</taxon>
        <taxon>Sar</taxon>
        <taxon>Alveolata</taxon>
        <taxon>Perkinsozoa</taxon>
        <taxon>Perkinsea</taxon>
        <taxon>Perkinsida</taxon>
        <taxon>Perkinsidae</taxon>
        <taxon>Perkinsus</taxon>
    </lineage>
</organism>
<name>A0A7J6R815_PEROL</name>
<dbReference type="AlphaFoldDB" id="A0A7J6R815"/>
<proteinExistence type="predicted"/>
<accession>A0A7J6R815</accession>